<dbReference type="PANTHER" id="PTHR36836:SF1">
    <property type="entry name" value="COLANIC ACID BIOSYNTHESIS PROTEIN WCAK"/>
    <property type="match status" value="1"/>
</dbReference>
<dbReference type="InterPro" id="IPR007345">
    <property type="entry name" value="Polysacch_pyruvyl_Trfase"/>
</dbReference>
<proteinExistence type="predicted"/>
<dbReference type="EMBL" id="POTL01000001">
    <property type="protein sequence ID" value="TLH51164.1"/>
    <property type="molecule type" value="Genomic_DNA"/>
</dbReference>
<comment type="caution">
    <text evidence="2">The sequence shown here is derived from an EMBL/GenBank/DDBJ whole genome shotgun (WGS) entry which is preliminary data.</text>
</comment>
<gene>
    <name evidence="2" type="ORF">C1S78_01280</name>
</gene>
<evidence type="ECO:0000313" key="2">
    <source>
        <dbReference type="EMBL" id="TLH51164.1"/>
    </source>
</evidence>
<reference evidence="2" key="1">
    <citation type="submission" date="2018-01" db="EMBL/GenBank/DDBJ databases">
        <title>Comparative genomics of Mycobacterium mucogenicum and Mycobacterium neoaurum clade members emphasizing tRNA and non-coding RNA.</title>
        <authorList>
            <person name="Behra P.R.K."/>
            <person name="Pettersson B.M.F."/>
            <person name="Das S."/>
            <person name="Dasgupta S."/>
            <person name="Kirsebom L.A."/>
        </authorList>
    </citation>
    <scope>NUCLEOTIDE SEQUENCE</scope>
    <source>
        <strain evidence="2">DSM 44124</strain>
    </source>
</reference>
<dbReference type="SUPFAM" id="SSF53756">
    <property type="entry name" value="UDP-Glycosyltransferase/glycogen phosphorylase"/>
    <property type="match status" value="1"/>
</dbReference>
<feature type="domain" description="Polysaccharide pyruvyl transferase" evidence="1">
    <location>
        <begin position="199"/>
        <end position="421"/>
    </location>
</feature>
<dbReference type="AlphaFoldDB" id="A0A8H2J8E1"/>
<name>A0A8H2J8E1_MYCMU</name>
<organism evidence="2">
    <name type="scientific">Mycolicibacterium mucogenicum DSM 44124</name>
    <dbReference type="NCBI Taxonomy" id="1226753"/>
    <lineage>
        <taxon>Bacteria</taxon>
        <taxon>Bacillati</taxon>
        <taxon>Actinomycetota</taxon>
        <taxon>Actinomycetes</taxon>
        <taxon>Mycobacteriales</taxon>
        <taxon>Mycobacteriaceae</taxon>
        <taxon>Mycolicibacterium</taxon>
    </lineage>
</organism>
<dbReference type="Pfam" id="PF04230">
    <property type="entry name" value="PS_pyruv_trans"/>
    <property type="match status" value="1"/>
</dbReference>
<dbReference type="PANTHER" id="PTHR36836">
    <property type="entry name" value="COLANIC ACID BIOSYNTHESIS PROTEIN WCAK"/>
    <property type="match status" value="1"/>
</dbReference>
<evidence type="ECO:0000259" key="1">
    <source>
        <dbReference type="Pfam" id="PF04230"/>
    </source>
</evidence>
<protein>
    <recommendedName>
        <fullName evidence="1">Polysaccharide pyruvyl transferase domain-containing protein</fullName>
    </recommendedName>
</protein>
<sequence length="487" mass="53252">MRSASRQMERLGIPIVRSLRCRSIDSTTPDCPLALEGHFLFRLWHRFVSREETGAQMAAGGEILTQYRGSRSIAQRVSEKWAFLLDSAFSSEAFLVRSLLHDVTSAAQLVPSAPERLRRHLLIPTVGKGNIGDQAMLEAFLANTTWSVTVVVEHNDGHAVPVSAAERVRKVVMPELFTTRPWVRSRIRPRLASLIASHATLSVIGADVMDGGYGSVQSIIRFGMLCMGNEVGTPNRALGFSWNGAPPREVKRALGLSQPRSLLCLRDPHSLARIRMAGDYNVIPTADMVFTLNTMEPYDRIRSWRSAQGDRALVIINVSGILARNGVDSSEYVEVIRHLLRRGCSVVLLPHVIRAGDDDLTACGAVAAQLDASAHVHLVRDLLSPAQVAWLAAQATAILTGRMHLSILSLNHGVPSAVLSTQGKVSGLMELFDIPELTIEPQAGFAAQALSVLDRILDDPKIRLRVSSALPRVRELADKNFAGLEEC</sequence>
<accession>A0A8H2J8E1</accession>